<dbReference type="SUPFAM" id="SSF54506">
    <property type="entry name" value="Diaminopimelate epimerase-like"/>
    <property type="match status" value="1"/>
</dbReference>
<protein>
    <submittedName>
        <fullName evidence="4">Phenazine biosynthesis-like domain-containing protein</fullName>
    </submittedName>
</protein>
<keyword evidence="5" id="KW-1185">Reference proteome</keyword>
<comment type="similarity">
    <text evidence="1">Belongs to the PhzF family.</text>
</comment>
<feature type="active site" evidence="3">
    <location>
        <position position="53"/>
    </location>
</feature>
<dbReference type="AlphaFoldDB" id="A0AAD9Q981"/>
<reference evidence="4" key="2">
    <citation type="journal article" date="2023" name="Science">
        <title>Genomic signatures of disease resistance in endangered staghorn corals.</title>
        <authorList>
            <person name="Vollmer S.V."/>
            <person name="Selwyn J.D."/>
            <person name="Despard B.A."/>
            <person name="Roesel C.L."/>
        </authorList>
    </citation>
    <scope>NUCLEOTIDE SEQUENCE</scope>
    <source>
        <strain evidence="4">K2</strain>
    </source>
</reference>
<evidence type="ECO:0000256" key="1">
    <source>
        <dbReference type="ARBA" id="ARBA00008270"/>
    </source>
</evidence>
<organism evidence="4 5">
    <name type="scientific">Acropora cervicornis</name>
    <name type="common">Staghorn coral</name>
    <dbReference type="NCBI Taxonomy" id="6130"/>
    <lineage>
        <taxon>Eukaryota</taxon>
        <taxon>Metazoa</taxon>
        <taxon>Cnidaria</taxon>
        <taxon>Anthozoa</taxon>
        <taxon>Hexacorallia</taxon>
        <taxon>Scleractinia</taxon>
        <taxon>Astrocoeniina</taxon>
        <taxon>Acroporidae</taxon>
        <taxon>Acropora</taxon>
    </lineage>
</organism>
<dbReference type="GO" id="GO:0005737">
    <property type="term" value="C:cytoplasm"/>
    <property type="evidence" value="ECO:0007669"/>
    <property type="project" value="TreeGrafter"/>
</dbReference>
<dbReference type="PANTHER" id="PTHR13774">
    <property type="entry name" value="PHENAZINE BIOSYNTHESIS PROTEIN"/>
    <property type="match status" value="1"/>
</dbReference>
<proteinExistence type="inferred from homology"/>
<dbReference type="NCBIfam" id="TIGR00654">
    <property type="entry name" value="PhzF_family"/>
    <property type="match status" value="1"/>
</dbReference>
<dbReference type="PANTHER" id="PTHR13774:SF17">
    <property type="entry name" value="PHENAZINE BIOSYNTHESIS-LIKE DOMAIN-CONTAINING PROTEIN"/>
    <property type="match status" value="1"/>
</dbReference>
<dbReference type="GO" id="GO:0016853">
    <property type="term" value="F:isomerase activity"/>
    <property type="evidence" value="ECO:0007669"/>
    <property type="project" value="UniProtKB-KW"/>
</dbReference>
<gene>
    <name evidence="4" type="ORF">P5673_020839</name>
</gene>
<sequence length="318" mass="34567">MADEGVGSVPIFVVDAFTNKAFSGNPAAVCLLGSKQQSDEVLQNIAKEMNLSETAFILEKCEKENYRTGSCFGLRWFTPTCEVPLCGHATLASAAILFNFAGNSNTQLTFETLSGNLLARKEGGLICLDLPLNNSCPLADEDQAKLAHLIKAVVGDLAVEDVEYSKTTNKLLLCLKPSVTREDLENLTPDLQAMMSAKSSRDVRGVIVTLQGTVSNGCLDANGTAYDFYSRYFAPWVGIPEDPVTGKLYSLNCHSQAPFTCSAHTVLASYWSSRLNKKDLFARQCSSRGGELRIHVRQDNRVDIAGQTVIVLQGSLRL</sequence>
<evidence type="ECO:0000256" key="2">
    <source>
        <dbReference type="ARBA" id="ARBA00023235"/>
    </source>
</evidence>
<dbReference type="Proteomes" id="UP001249851">
    <property type="component" value="Unassembled WGS sequence"/>
</dbReference>
<dbReference type="PIRSF" id="PIRSF016184">
    <property type="entry name" value="PhzC_PhzF"/>
    <property type="match status" value="1"/>
</dbReference>
<dbReference type="InterPro" id="IPR003719">
    <property type="entry name" value="Phenazine_PhzF-like"/>
</dbReference>
<comment type="caution">
    <text evidence="4">The sequence shown here is derived from an EMBL/GenBank/DDBJ whole genome shotgun (WGS) entry which is preliminary data.</text>
</comment>
<dbReference type="EMBL" id="JARQWQ010000052">
    <property type="protein sequence ID" value="KAK2556993.1"/>
    <property type="molecule type" value="Genomic_DNA"/>
</dbReference>
<accession>A0AAD9Q981</accession>
<reference evidence="4" key="1">
    <citation type="journal article" date="2023" name="G3 (Bethesda)">
        <title>Whole genome assembly and annotation of the endangered Caribbean coral Acropora cervicornis.</title>
        <authorList>
            <person name="Selwyn J.D."/>
            <person name="Vollmer S.V."/>
        </authorList>
    </citation>
    <scope>NUCLEOTIDE SEQUENCE</scope>
    <source>
        <strain evidence="4">K2</strain>
    </source>
</reference>
<evidence type="ECO:0000256" key="3">
    <source>
        <dbReference type="PIRSR" id="PIRSR016184-1"/>
    </source>
</evidence>
<keyword evidence="2" id="KW-0413">Isomerase</keyword>
<evidence type="ECO:0000313" key="5">
    <source>
        <dbReference type="Proteomes" id="UP001249851"/>
    </source>
</evidence>
<dbReference type="Gene3D" id="3.10.310.10">
    <property type="entry name" value="Diaminopimelate Epimerase, Chain A, domain 1"/>
    <property type="match status" value="2"/>
</dbReference>
<dbReference type="Pfam" id="PF02567">
    <property type="entry name" value="PhzC-PhzF"/>
    <property type="match status" value="1"/>
</dbReference>
<name>A0AAD9Q981_ACRCE</name>
<evidence type="ECO:0000313" key="4">
    <source>
        <dbReference type="EMBL" id="KAK2556993.1"/>
    </source>
</evidence>